<dbReference type="GO" id="GO:0005634">
    <property type="term" value="C:nucleus"/>
    <property type="evidence" value="ECO:0007669"/>
    <property type="project" value="UniProtKB-SubCell"/>
</dbReference>
<keyword evidence="5" id="KW-0227">DNA damage</keyword>
<dbReference type="InterPro" id="IPR001680">
    <property type="entry name" value="WD40_rpt"/>
</dbReference>
<dbReference type="Pfam" id="PF24105">
    <property type="entry name" value="Beta-prop_CAF1B_HIR1"/>
    <property type="match status" value="1"/>
</dbReference>
<feature type="domain" description="CAF1B/HIR1 beta-propeller" evidence="11">
    <location>
        <begin position="183"/>
        <end position="327"/>
    </location>
</feature>
<evidence type="ECO:0000313" key="12">
    <source>
        <dbReference type="EMBL" id="PVU91638.1"/>
    </source>
</evidence>
<feature type="repeat" description="WD" evidence="9">
    <location>
        <begin position="54"/>
        <end position="76"/>
    </location>
</feature>
<keyword evidence="3 9" id="KW-0853">WD repeat</keyword>
<protein>
    <recommendedName>
        <fullName evidence="11">CAF1B/HIR1 beta-propeller domain-containing protein</fullName>
    </recommendedName>
</protein>
<evidence type="ECO:0000256" key="5">
    <source>
        <dbReference type="ARBA" id="ARBA00022763"/>
    </source>
</evidence>
<dbReference type="SUPFAM" id="SSF50978">
    <property type="entry name" value="WD40 repeat-like"/>
    <property type="match status" value="1"/>
</dbReference>
<dbReference type="GO" id="GO:0006281">
    <property type="term" value="P:DNA repair"/>
    <property type="evidence" value="ECO:0007669"/>
    <property type="project" value="UniProtKB-KW"/>
</dbReference>
<feature type="region of interest" description="Disordered" evidence="10">
    <location>
        <begin position="177"/>
        <end position="197"/>
    </location>
</feature>
<comment type="caution">
    <text evidence="12">The sequence shown here is derived from an EMBL/GenBank/DDBJ whole genome shotgun (WGS) entry which is preliminary data.</text>
</comment>
<accession>A0A2T9YH03</accession>
<evidence type="ECO:0000313" key="13">
    <source>
        <dbReference type="Proteomes" id="UP000245383"/>
    </source>
</evidence>
<evidence type="ECO:0000256" key="3">
    <source>
        <dbReference type="ARBA" id="ARBA00022574"/>
    </source>
</evidence>
<dbReference type="Proteomes" id="UP000245383">
    <property type="component" value="Unassembled WGS sequence"/>
</dbReference>
<dbReference type="OrthoDB" id="71227at2759"/>
<dbReference type="Gene3D" id="2.130.10.10">
    <property type="entry name" value="YVTN repeat-like/Quinoprotein amine dehydrogenase"/>
    <property type="match status" value="2"/>
</dbReference>
<evidence type="ECO:0000256" key="4">
    <source>
        <dbReference type="ARBA" id="ARBA00022737"/>
    </source>
</evidence>
<dbReference type="Pfam" id="PF00400">
    <property type="entry name" value="WD40"/>
    <property type="match status" value="2"/>
</dbReference>
<evidence type="ECO:0000256" key="10">
    <source>
        <dbReference type="SAM" id="MobiDB-lite"/>
    </source>
</evidence>
<keyword evidence="7" id="KW-0234">DNA repair</keyword>
<keyword evidence="13" id="KW-1185">Reference proteome</keyword>
<keyword evidence="8" id="KW-0539">Nucleus</keyword>
<dbReference type="GO" id="GO:0033186">
    <property type="term" value="C:CAF-1 complex"/>
    <property type="evidence" value="ECO:0007669"/>
    <property type="project" value="TreeGrafter"/>
</dbReference>
<dbReference type="InterPro" id="IPR015943">
    <property type="entry name" value="WD40/YVTN_repeat-like_dom_sf"/>
</dbReference>
<dbReference type="STRING" id="133385.A0A2T9YH03"/>
<feature type="region of interest" description="Disordered" evidence="10">
    <location>
        <begin position="150"/>
        <end position="169"/>
    </location>
</feature>
<comment type="similarity">
    <text evidence="2">Belongs to the WD repeat HIR1 family.</text>
</comment>
<evidence type="ECO:0000256" key="6">
    <source>
        <dbReference type="ARBA" id="ARBA00022853"/>
    </source>
</evidence>
<dbReference type="GO" id="GO:0006334">
    <property type="term" value="P:nucleosome assembly"/>
    <property type="evidence" value="ECO:0007669"/>
    <property type="project" value="TreeGrafter"/>
</dbReference>
<keyword evidence="6" id="KW-0156">Chromatin regulator</keyword>
<comment type="subcellular location">
    <subcellularLocation>
        <location evidence="1">Nucleus</location>
    </subcellularLocation>
</comment>
<proteinExistence type="inferred from homology"/>
<feature type="compositionally biased region" description="Polar residues" evidence="10">
    <location>
        <begin position="150"/>
        <end position="164"/>
    </location>
</feature>
<dbReference type="SMART" id="SM00320">
    <property type="entry name" value="WD40"/>
    <property type="match status" value="3"/>
</dbReference>
<dbReference type="AlphaFoldDB" id="A0A2T9YH03"/>
<dbReference type="EMBL" id="MBFR01000191">
    <property type="protein sequence ID" value="PVU91638.1"/>
    <property type="molecule type" value="Genomic_DNA"/>
</dbReference>
<name>A0A2T9YH03_9FUNG</name>
<dbReference type="GO" id="GO:0006335">
    <property type="term" value="P:DNA replication-dependent chromatin assembly"/>
    <property type="evidence" value="ECO:0007669"/>
    <property type="project" value="InterPro"/>
</dbReference>
<dbReference type="PANTHER" id="PTHR15271:SF4">
    <property type="entry name" value="CHROMATIN ASSEMBLY FACTOR 1 SUBUNIT B"/>
    <property type="match status" value="1"/>
</dbReference>
<gene>
    <name evidence="12" type="ORF">BB561_004292</name>
</gene>
<feature type="region of interest" description="Disordered" evidence="10">
    <location>
        <begin position="491"/>
        <end position="515"/>
    </location>
</feature>
<dbReference type="InterPro" id="IPR055410">
    <property type="entry name" value="Beta-prop_CAF1B_HIR1"/>
</dbReference>
<evidence type="ECO:0000256" key="8">
    <source>
        <dbReference type="ARBA" id="ARBA00023242"/>
    </source>
</evidence>
<organism evidence="12 13">
    <name type="scientific">Smittium simulii</name>
    <dbReference type="NCBI Taxonomy" id="133385"/>
    <lineage>
        <taxon>Eukaryota</taxon>
        <taxon>Fungi</taxon>
        <taxon>Fungi incertae sedis</taxon>
        <taxon>Zoopagomycota</taxon>
        <taxon>Kickxellomycotina</taxon>
        <taxon>Harpellomycetes</taxon>
        <taxon>Harpellales</taxon>
        <taxon>Legeriomycetaceae</taxon>
        <taxon>Smittium</taxon>
    </lineage>
</organism>
<dbReference type="InterPro" id="IPR036322">
    <property type="entry name" value="WD40_repeat_dom_sf"/>
</dbReference>
<evidence type="ECO:0000256" key="7">
    <source>
        <dbReference type="ARBA" id="ARBA00023204"/>
    </source>
</evidence>
<feature type="compositionally biased region" description="Basic and acidic residues" evidence="10">
    <location>
        <begin position="504"/>
        <end position="515"/>
    </location>
</feature>
<sequence>MKAKTIQINWHEKLPIYSIHFDAYFSKLKDSNASRSTLESKPSAITESHNCYRFATGGADNNVRIWSLKPSRSSEQNSQLVEFCANLNRHTAPVNVQFDFDKNSGFSDFSSLDDSTIQGSELWKPVTMLRGSLADIYDLAWSPDGLQSPNSFNRSNIHQESTSESADRIGQNEILLNGEKPDSRSSVQSSSASLDQNTANKSKNFKIFHDDNLNSFFRRLDFLSDGKLLFTPSGIFKASQNKIVSDDIKISKETVYAWSRDSIFGSPLFHLPGHAKATVAVKSCPVQFTRTTSKIDNECMDENSAVLNSTTFSLVAVASMNSVTLYAINNSNQHKTSEFQSNYVTGAFNDGSITENSTTAIAYVGDMHYGTLTDLSWSPDGNFLVIVSTDGFGSVISFDHNELGTPKPFKLEQKNHLNFKHNMNNYRIEVLVSSPAIKATFESKGSVVTETNAESSIDIELIGDMGINKLDRVAEQRPNQRLATETVSLDIEDNQNETSNKINAESDRQLKQGNEMDSRVIDKKVDTNIIHSPPIKKRRIAPTLIE</sequence>
<evidence type="ECO:0000259" key="11">
    <source>
        <dbReference type="Pfam" id="PF24105"/>
    </source>
</evidence>
<evidence type="ECO:0000256" key="1">
    <source>
        <dbReference type="ARBA" id="ARBA00004123"/>
    </source>
</evidence>
<dbReference type="PANTHER" id="PTHR15271">
    <property type="entry name" value="CHROMATIN ASSEMBLY FACTOR 1 SUBUNIT B"/>
    <property type="match status" value="1"/>
</dbReference>
<evidence type="ECO:0000256" key="9">
    <source>
        <dbReference type="PROSITE-ProRule" id="PRU00221"/>
    </source>
</evidence>
<reference evidence="12 13" key="1">
    <citation type="journal article" date="2018" name="MBio">
        <title>Comparative Genomics Reveals the Core Gene Toolbox for the Fungus-Insect Symbiosis.</title>
        <authorList>
            <person name="Wang Y."/>
            <person name="Stata M."/>
            <person name="Wang W."/>
            <person name="Stajich J.E."/>
            <person name="White M.M."/>
            <person name="Moncalvo J.M."/>
        </authorList>
    </citation>
    <scope>NUCLEOTIDE SEQUENCE [LARGE SCALE GENOMIC DNA]</scope>
    <source>
        <strain evidence="12 13">SWE-8-4</strain>
    </source>
</reference>
<keyword evidence="4" id="KW-0677">Repeat</keyword>
<feature type="compositionally biased region" description="Low complexity" evidence="10">
    <location>
        <begin position="184"/>
        <end position="193"/>
    </location>
</feature>
<dbReference type="InterPro" id="IPR045145">
    <property type="entry name" value="PTHR15271"/>
</dbReference>
<evidence type="ECO:0000256" key="2">
    <source>
        <dbReference type="ARBA" id="ARBA00007306"/>
    </source>
</evidence>
<dbReference type="PROSITE" id="PS50082">
    <property type="entry name" value="WD_REPEATS_2"/>
    <property type="match status" value="1"/>
</dbReference>